<dbReference type="GO" id="GO:0030001">
    <property type="term" value="P:metal ion transport"/>
    <property type="evidence" value="ECO:0007669"/>
    <property type="project" value="InterPro"/>
</dbReference>
<dbReference type="PANTHER" id="PTHR42953">
    <property type="entry name" value="HIGH-AFFINITY ZINC UPTAKE SYSTEM PROTEIN ZNUA-RELATED"/>
    <property type="match status" value="1"/>
</dbReference>
<dbReference type="PANTHER" id="PTHR42953:SF3">
    <property type="entry name" value="HIGH-AFFINITY ZINC UPTAKE SYSTEM PROTEIN ZNUA"/>
    <property type="match status" value="1"/>
</dbReference>
<sequence>MSRRCRRCLCLFLFLLWMAILLGGCSLPFSKDTPEDGKLRVTATLFPQYDFARAIAGDRADVVLLIPPGLDSHSYEPSPADLISINRSDLFFYTGEYMESWAGDLIAGLESDTVQVVDVSQGLTLISEEEEHGHDHEEESLFGHHHEYDPHIWTSPVMAKTMVENIEKAFCEKDPEGASYYHANAQAYLRELDTLDQEFRQIVAQGKRREILFGGHFALYYFVREYGLSYEAAYDSCASETEPSVRAVKHIIDEIREEDIPVIYYEELSDPKVAQAIAEETGAKMLLFHSCHNVSKDEWEAGATYLSLMRQNAENLKEGLS</sequence>
<dbReference type="InterPro" id="IPR006129">
    <property type="entry name" value="AdhesinB"/>
</dbReference>
<evidence type="ECO:0000256" key="1">
    <source>
        <dbReference type="ARBA" id="ARBA00011028"/>
    </source>
</evidence>
<proteinExistence type="inferred from homology"/>
<accession>A0A926HVQ0</accession>
<dbReference type="EMBL" id="JACRSS010000001">
    <property type="protein sequence ID" value="MBC8538189.1"/>
    <property type="molecule type" value="Genomic_DNA"/>
</dbReference>
<dbReference type="PRINTS" id="PR00690">
    <property type="entry name" value="ADHESNFAMILY"/>
</dbReference>
<keyword evidence="2 4" id="KW-0813">Transport</keyword>
<keyword evidence="3" id="KW-0732">Signal</keyword>
<evidence type="ECO:0000256" key="3">
    <source>
        <dbReference type="ARBA" id="ARBA00022729"/>
    </source>
</evidence>
<dbReference type="Proteomes" id="UP000617951">
    <property type="component" value="Unassembled WGS sequence"/>
</dbReference>
<dbReference type="InterPro" id="IPR050492">
    <property type="entry name" value="Bact_metal-bind_prot9"/>
</dbReference>
<dbReference type="Pfam" id="PF01297">
    <property type="entry name" value="ZnuA"/>
    <property type="match status" value="1"/>
</dbReference>
<dbReference type="PRINTS" id="PR00691">
    <property type="entry name" value="ADHESINB"/>
</dbReference>
<evidence type="ECO:0000313" key="5">
    <source>
        <dbReference type="EMBL" id="MBC8538189.1"/>
    </source>
</evidence>
<dbReference type="GO" id="GO:0046872">
    <property type="term" value="F:metal ion binding"/>
    <property type="evidence" value="ECO:0007669"/>
    <property type="project" value="InterPro"/>
</dbReference>
<dbReference type="RefSeq" id="WP_249279960.1">
    <property type="nucleotide sequence ID" value="NZ_JACRSS010000001.1"/>
</dbReference>
<keyword evidence="6" id="KW-1185">Reference proteome</keyword>
<reference evidence="5" key="1">
    <citation type="submission" date="2020-08" db="EMBL/GenBank/DDBJ databases">
        <title>Genome public.</title>
        <authorList>
            <person name="Liu C."/>
            <person name="Sun Q."/>
        </authorList>
    </citation>
    <scope>NUCLEOTIDE SEQUENCE</scope>
    <source>
        <strain evidence="5">NSJ-63</strain>
    </source>
</reference>
<dbReference type="GO" id="GO:0007155">
    <property type="term" value="P:cell adhesion"/>
    <property type="evidence" value="ECO:0007669"/>
    <property type="project" value="InterPro"/>
</dbReference>
<dbReference type="AlphaFoldDB" id="A0A926HVQ0"/>
<dbReference type="SUPFAM" id="SSF53807">
    <property type="entry name" value="Helical backbone' metal receptor"/>
    <property type="match status" value="1"/>
</dbReference>
<gene>
    <name evidence="5" type="ORF">H8693_04495</name>
</gene>
<comment type="similarity">
    <text evidence="1 4">Belongs to the bacterial solute-binding protein 9 family.</text>
</comment>
<dbReference type="PROSITE" id="PS51257">
    <property type="entry name" value="PROKAR_LIPOPROTEIN"/>
    <property type="match status" value="1"/>
</dbReference>
<evidence type="ECO:0000313" key="6">
    <source>
        <dbReference type="Proteomes" id="UP000617951"/>
    </source>
</evidence>
<comment type="caution">
    <text evidence="5">The sequence shown here is derived from an EMBL/GenBank/DDBJ whole genome shotgun (WGS) entry which is preliminary data.</text>
</comment>
<dbReference type="InterPro" id="IPR006127">
    <property type="entry name" value="ZnuA-like"/>
</dbReference>
<dbReference type="InterPro" id="IPR006128">
    <property type="entry name" value="Lipoprotein_PsaA-like"/>
</dbReference>
<evidence type="ECO:0000256" key="4">
    <source>
        <dbReference type="RuleBase" id="RU003512"/>
    </source>
</evidence>
<protein>
    <submittedName>
        <fullName evidence="5">Zinc ABC transporter substrate-binding protein</fullName>
    </submittedName>
</protein>
<organism evidence="5 6">
    <name type="scientific">Guopingia tenuis</name>
    <dbReference type="NCBI Taxonomy" id="2763656"/>
    <lineage>
        <taxon>Bacteria</taxon>
        <taxon>Bacillati</taxon>
        <taxon>Bacillota</taxon>
        <taxon>Clostridia</taxon>
        <taxon>Christensenellales</taxon>
        <taxon>Christensenellaceae</taxon>
        <taxon>Guopingia</taxon>
    </lineage>
</organism>
<name>A0A926HVQ0_9FIRM</name>
<evidence type="ECO:0000256" key="2">
    <source>
        <dbReference type="ARBA" id="ARBA00022448"/>
    </source>
</evidence>
<dbReference type="Gene3D" id="3.40.50.1980">
    <property type="entry name" value="Nitrogenase molybdenum iron protein domain"/>
    <property type="match status" value="2"/>
</dbReference>